<accession>A0A6P7LCH1</accession>
<dbReference type="GeneID" id="114846993"/>
<dbReference type="PANTHER" id="PTHR46490:SF6">
    <property type="entry name" value="ASIALOGLYCOPROTEIN RECEPTOR 1-LIKE-RELATED"/>
    <property type="match status" value="1"/>
</dbReference>
<dbReference type="Proteomes" id="UP000515150">
    <property type="component" value="Chromosome 21"/>
</dbReference>
<feature type="coiled-coil region" evidence="4">
    <location>
        <begin position="315"/>
        <end position="349"/>
    </location>
</feature>
<dbReference type="PANTHER" id="PTHR46490">
    <property type="entry name" value="C-TYPE LECTIN DOMAIN FAMILY 12 MEMBER A-RELATED"/>
    <property type="match status" value="1"/>
</dbReference>
<evidence type="ECO:0000256" key="3">
    <source>
        <dbReference type="ARBA" id="ARBA00023180"/>
    </source>
</evidence>
<dbReference type="InterPro" id="IPR016187">
    <property type="entry name" value="CTDL_fold"/>
</dbReference>
<dbReference type="InterPro" id="IPR018378">
    <property type="entry name" value="C-type_lectin_CS"/>
</dbReference>
<dbReference type="SMART" id="SM00034">
    <property type="entry name" value="CLECT"/>
    <property type="match status" value="2"/>
</dbReference>
<feature type="transmembrane region" description="Helical" evidence="6">
    <location>
        <begin position="35"/>
        <end position="58"/>
    </location>
</feature>
<dbReference type="OrthoDB" id="6133475at2759"/>
<dbReference type="SUPFAM" id="SSF56436">
    <property type="entry name" value="C-type lectin-like"/>
    <property type="match status" value="2"/>
</dbReference>
<name>A0A6P7LCH1_BETSP</name>
<organism evidence="8 9">
    <name type="scientific">Betta splendens</name>
    <name type="common">Siamese fighting fish</name>
    <dbReference type="NCBI Taxonomy" id="158456"/>
    <lineage>
        <taxon>Eukaryota</taxon>
        <taxon>Metazoa</taxon>
        <taxon>Chordata</taxon>
        <taxon>Craniata</taxon>
        <taxon>Vertebrata</taxon>
        <taxon>Euteleostomi</taxon>
        <taxon>Actinopterygii</taxon>
        <taxon>Neopterygii</taxon>
        <taxon>Teleostei</taxon>
        <taxon>Neoteleostei</taxon>
        <taxon>Acanthomorphata</taxon>
        <taxon>Anabantaria</taxon>
        <taxon>Anabantiformes</taxon>
        <taxon>Anabantoidei</taxon>
        <taxon>Osphronemidae</taxon>
        <taxon>Betta</taxon>
    </lineage>
</organism>
<dbReference type="InterPro" id="IPR001304">
    <property type="entry name" value="C-type_lectin-like"/>
</dbReference>
<dbReference type="CDD" id="cd03590">
    <property type="entry name" value="CLECT_DC-SIGN_like"/>
    <property type="match status" value="1"/>
</dbReference>
<sequence length="476" mass="53674">MEDIYANVENEPSVKTRPLGMEPGPRSSERSRHGAVVLGLVLLSVLLLAGLICLGVHYHDAAAQLSTIKANVTDLMEERNQLKTNITEMQMLLKQKKACPDGWRRFGCSCYLLSSQFGPWTDGRDDCRSRDAHLVVIDSSKESCVSPYFYIALSLSWRSLLEDLLQSAASQLLHHRFTLLLEGLKMLLLRPESSPEGIKAVWVHFWPDSCRTKPLYFSLSSASALSLVWHKTTSCQTINKSSDDLSDDMDDVYVTMECVKSIDSRPPSSQTSAGRFHGALLILGLLNVLLLSGLIGLGVCFVEVSSITANLTERLQDSNKQVFSLDEDRERLRANLSEVTEERNKLRRLFTQRWTMFNNSLYFLSNEPGSWTKGRDDCIKREAHLVVIDSDKEQRFVSGLTKEAAWIGLTDRDREGTWGWISGAPLTVRYWHKNQPDDGGKGLIKEDCAHISAVTAEWNDLTCERSLLWICEKRLD</sequence>
<dbReference type="PROSITE" id="PS00615">
    <property type="entry name" value="C_TYPE_LECTIN_1"/>
    <property type="match status" value="1"/>
</dbReference>
<dbReference type="Pfam" id="PF00059">
    <property type="entry name" value="Lectin_C"/>
    <property type="match status" value="1"/>
</dbReference>
<evidence type="ECO:0000313" key="9">
    <source>
        <dbReference type="RefSeq" id="XP_028992112.2"/>
    </source>
</evidence>
<keyword evidence="6" id="KW-0812">Transmembrane</keyword>
<dbReference type="InterPro" id="IPR033989">
    <property type="entry name" value="CD209-like_CTLD"/>
</dbReference>
<keyword evidence="8" id="KW-1185">Reference proteome</keyword>
<evidence type="ECO:0000256" key="2">
    <source>
        <dbReference type="ARBA" id="ARBA00023157"/>
    </source>
</evidence>
<keyword evidence="4" id="KW-0175">Coiled coil</keyword>
<evidence type="ECO:0000313" key="8">
    <source>
        <dbReference type="Proteomes" id="UP000515150"/>
    </source>
</evidence>
<keyword evidence="6" id="KW-1133">Transmembrane helix</keyword>
<proteinExistence type="predicted"/>
<feature type="transmembrane region" description="Helical" evidence="6">
    <location>
        <begin position="276"/>
        <end position="302"/>
    </location>
</feature>
<keyword evidence="1" id="KW-0430">Lectin</keyword>
<dbReference type="InParanoid" id="A0A6P7LCH1"/>
<keyword evidence="6" id="KW-0472">Membrane</keyword>
<dbReference type="Gene3D" id="3.10.100.10">
    <property type="entry name" value="Mannose-Binding Protein A, subunit A"/>
    <property type="match status" value="2"/>
</dbReference>
<feature type="region of interest" description="Disordered" evidence="5">
    <location>
        <begin position="1"/>
        <end position="30"/>
    </location>
</feature>
<dbReference type="InterPro" id="IPR052309">
    <property type="entry name" value="C-type_Lectin_Domain_Fam1"/>
</dbReference>
<evidence type="ECO:0000256" key="6">
    <source>
        <dbReference type="SAM" id="Phobius"/>
    </source>
</evidence>
<evidence type="ECO:0000259" key="7">
    <source>
        <dbReference type="PROSITE" id="PS50041"/>
    </source>
</evidence>
<dbReference type="AlphaFoldDB" id="A0A6P7LCH1"/>
<protein>
    <submittedName>
        <fullName evidence="9">Uncharacterized protein LOC114846993</fullName>
    </submittedName>
</protein>
<gene>
    <name evidence="9" type="primary">LOC114846993</name>
</gene>
<keyword evidence="2" id="KW-1015">Disulfide bond</keyword>
<dbReference type="KEGG" id="bspl:114846993"/>
<feature type="coiled-coil region" evidence="4">
    <location>
        <begin position="65"/>
        <end position="92"/>
    </location>
</feature>
<dbReference type="RefSeq" id="XP_028992112.2">
    <property type="nucleotide sequence ID" value="XM_029136279.3"/>
</dbReference>
<dbReference type="PROSITE" id="PS50041">
    <property type="entry name" value="C_TYPE_LECTIN_2"/>
    <property type="match status" value="1"/>
</dbReference>
<reference evidence="9" key="1">
    <citation type="submission" date="2025-08" db="UniProtKB">
        <authorList>
            <consortium name="RefSeq"/>
        </authorList>
    </citation>
    <scope>IDENTIFICATION</scope>
</reference>
<evidence type="ECO:0000256" key="5">
    <source>
        <dbReference type="SAM" id="MobiDB-lite"/>
    </source>
</evidence>
<dbReference type="GO" id="GO:0030246">
    <property type="term" value="F:carbohydrate binding"/>
    <property type="evidence" value="ECO:0007669"/>
    <property type="project" value="UniProtKB-KW"/>
</dbReference>
<dbReference type="InterPro" id="IPR016186">
    <property type="entry name" value="C-type_lectin-like/link_sf"/>
</dbReference>
<evidence type="ECO:0000256" key="1">
    <source>
        <dbReference type="ARBA" id="ARBA00022734"/>
    </source>
</evidence>
<keyword evidence="3" id="KW-0325">Glycoprotein</keyword>
<feature type="domain" description="C-type lectin" evidence="7">
    <location>
        <begin position="357"/>
        <end position="472"/>
    </location>
</feature>
<evidence type="ECO:0000256" key="4">
    <source>
        <dbReference type="SAM" id="Coils"/>
    </source>
</evidence>